<evidence type="ECO:0000313" key="3">
    <source>
        <dbReference type="EnsemblFungi" id="EJT71875"/>
    </source>
</evidence>
<reference evidence="2" key="2">
    <citation type="submission" date="2010-07" db="EMBL/GenBank/DDBJ databases">
        <authorList>
            <consortium name="The Broad Institute Genome Sequencing Platform"/>
            <consortium name="Broad Institute Genome Sequencing Center for Infectious Disease"/>
            <person name="Ma L.-J."/>
            <person name="Dead R."/>
            <person name="Young S."/>
            <person name="Zeng Q."/>
            <person name="Koehrsen M."/>
            <person name="Alvarado L."/>
            <person name="Berlin A."/>
            <person name="Chapman S.B."/>
            <person name="Chen Z."/>
            <person name="Freedman E."/>
            <person name="Gellesch M."/>
            <person name="Goldberg J."/>
            <person name="Griggs A."/>
            <person name="Gujja S."/>
            <person name="Heilman E.R."/>
            <person name="Heiman D."/>
            <person name="Hepburn T."/>
            <person name="Howarth C."/>
            <person name="Jen D."/>
            <person name="Larson L."/>
            <person name="Mehta T."/>
            <person name="Neiman D."/>
            <person name="Pearson M."/>
            <person name="Roberts A."/>
            <person name="Saif S."/>
            <person name="Shea T."/>
            <person name="Shenoy N."/>
            <person name="Sisk P."/>
            <person name="Stolte C."/>
            <person name="Sykes S."/>
            <person name="Walk T."/>
            <person name="White J."/>
            <person name="Yandava C."/>
            <person name="Haas B."/>
            <person name="Nusbaum C."/>
            <person name="Birren B."/>
        </authorList>
    </citation>
    <scope>NUCLEOTIDE SEQUENCE</scope>
    <source>
        <strain evidence="2">R3-111a-1</strain>
    </source>
</reference>
<dbReference type="EnsemblFungi" id="EJT71875">
    <property type="protein sequence ID" value="EJT71875"/>
    <property type="gene ID" value="GGTG_11128"/>
</dbReference>
<dbReference type="RefSeq" id="XP_009227272.1">
    <property type="nucleotide sequence ID" value="XM_009229008.1"/>
</dbReference>
<feature type="region of interest" description="Disordered" evidence="1">
    <location>
        <begin position="1"/>
        <end position="36"/>
    </location>
</feature>
<evidence type="ECO:0000313" key="2">
    <source>
        <dbReference type="EMBL" id="EJT71875.1"/>
    </source>
</evidence>
<evidence type="ECO:0000256" key="1">
    <source>
        <dbReference type="SAM" id="MobiDB-lite"/>
    </source>
</evidence>
<accession>J3PCA5</accession>
<dbReference type="EMBL" id="GL385400">
    <property type="protein sequence ID" value="EJT71875.1"/>
    <property type="molecule type" value="Genomic_DNA"/>
</dbReference>
<sequence length="166" mass="17085">METGGSLRLGLAPNTPAPGRPQAASSSNHAPNPSLTKQQNRLTAYGACPDMARCALAMFGRPAFVVAPSARDQHIISNADATNRITSLCSPVLAKNVPNGLAGMGRARGLQPPGPPPRQFGTSTAVEPVRANSADSNKGKADLSDARLRPSTINHGDAAVFSEPPA</sequence>
<reference evidence="3" key="4">
    <citation type="journal article" date="2015" name="G3 (Bethesda)">
        <title>Genome sequences of three phytopathogenic species of the Magnaporthaceae family of fungi.</title>
        <authorList>
            <person name="Okagaki L.H."/>
            <person name="Nunes C.C."/>
            <person name="Sailsbery J."/>
            <person name="Clay B."/>
            <person name="Brown D."/>
            <person name="John T."/>
            <person name="Oh Y."/>
            <person name="Young N."/>
            <person name="Fitzgerald M."/>
            <person name="Haas B.J."/>
            <person name="Zeng Q."/>
            <person name="Young S."/>
            <person name="Adiconis X."/>
            <person name="Fan L."/>
            <person name="Levin J.Z."/>
            <person name="Mitchell T.K."/>
            <person name="Okubara P.A."/>
            <person name="Farman M.L."/>
            <person name="Kohn L.M."/>
            <person name="Birren B."/>
            <person name="Ma L.-J."/>
            <person name="Dean R.A."/>
        </authorList>
    </citation>
    <scope>NUCLEOTIDE SEQUENCE</scope>
    <source>
        <strain evidence="3">R3-111a-1</strain>
    </source>
</reference>
<gene>
    <name evidence="3" type="primary">20351586</name>
    <name evidence="2" type="ORF">GGTG_11128</name>
</gene>
<dbReference type="GeneID" id="20351586"/>
<reference evidence="2" key="3">
    <citation type="submission" date="2010-09" db="EMBL/GenBank/DDBJ databases">
        <title>Annotation of Gaeumannomyces graminis var. tritici R3-111a-1.</title>
        <authorList>
            <consortium name="The Broad Institute Genome Sequencing Platform"/>
            <person name="Ma L.-J."/>
            <person name="Dead R."/>
            <person name="Young S.K."/>
            <person name="Zeng Q."/>
            <person name="Gargeya S."/>
            <person name="Fitzgerald M."/>
            <person name="Haas B."/>
            <person name="Abouelleil A."/>
            <person name="Alvarado L."/>
            <person name="Arachchi H.M."/>
            <person name="Berlin A."/>
            <person name="Brown A."/>
            <person name="Chapman S.B."/>
            <person name="Chen Z."/>
            <person name="Dunbar C."/>
            <person name="Freedman E."/>
            <person name="Gearin G."/>
            <person name="Gellesch M."/>
            <person name="Goldberg J."/>
            <person name="Griggs A."/>
            <person name="Gujja S."/>
            <person name="Heiman D."/>
            <person name="Howarth C."/>
            <person name="Larson L."/>
            <person name="Lui A."/>
            <person name="MacDonald P.J.P."/>
            <person name="Mehta T."/>
            <person name="Montmayeur A."/>
            <person name="Murphy C."/>
            <person name="Neiman D."/>
            <person name="Pearson M."/>
            <person name="Priest M."/>
            <person name="Roberts A."/>
            <person name="Saif S."/>
            <person name="Shea T."/>
            <person name="Shenoy N."/>
            <person name="Sisk P."/>
            <person name="Stolte C."/>
            <person name="Sykes S."/>
            <person name="Yandava C."/>
            <person name="Wortman J."/>
            <person name="Nusbaum C."/>
            <person name="Birren B."/>
        </authorList>
    </citation>
    <scope>NUCLEOTIDE SEQUENCE</scope>
    <source>
        <strain evidence="2">R3-111a-1</strain>
    </source>
</reference>
<dbReference type="Proteomes" id="UP000006039">
    <property type="component" value="Unassembled WGS sequence"/>
</dbReference>
<organism evidence="2">
    <name type="scientific">Gaeumannomyces tritici (strain R3-111a-1)</name>
    <name type="common">Wheat and barley take-all root rot fungus</name>
    <name type="synonym">Gaeumannomyces graminis var. tritici</name>
    <dbReference type="NCBI Taxonomy" id="644352"/>
    <lineage>
        <taxon>Eukaryota</taxon>
        <taxon>Fungi</taxon>
        <taxon>Dikarya</taxon>
        <taxon>Ascomycota</taxon>
        <taxon>Pezizomycotina</taxon>
        <taxon>Sordariomycetes</taxon>
        <taxon>Sordariomycetidae</taxon>
        <taxon>Magnaporthales</taxon>
        <taxon>Magnaporthaceae</taxon>
        <taxon>Gaeumannomyces</taxon>
    </lineage>
</organism>
<reference evidence="4" key="1">
    <citation type="submission" date="2010-07" db="EMBL/GenBank/DDBJ databases">
        <title>The genome sequence of Gaeumannomyces graminis var. tritici strain R3-111a-1.</title>
        <authorList>
            <consortium name="The Broad Institute Genome Sequencing Platform"/>
            <person name="Ma L.-J."/>
            <person name="Dead R."/>
            <person name="Young S."/>
            <person name="Zeng Q."/>
            <person name="Koehrsen M."/>
            <person name="Alvarado L."/>
            <person name="Berlin A."/>
            <person name="Chapman S.B."/>
            <person name="Chen Z."/>
            <person name="Freedman E."/>
            <person name="Gellesch M."/>
            <person name="Goldberg J."/>
            <person name="Griggs A."/>
            <person name="Gujja S."/>
            <person name="Heilman E.R."/>
            <person name="Heiman D."/>
            <person name="Hepburn T."/>
            <person name="Howarth C."/>
            <person name="Jen D."/>
            <person name="Larson L."/>
            <person name="Mehta T."/>
            <person name="Neiman D."/>
            <person name="Pearson M."/>
            <person name="Roberts A."/>
            <person name="Saif S."/>
            <person name="Shea T."/>
            <person name="Shenoy N."/>
            <person name="Sisk P."/>
            <person name="Stolte C."/>
            <person name="Sykes S."/>
            <person name="Walk T."/>
            <person name="White J."/>
            <person name="Yandava C."/>
            <person name="Haas B."/>
            <person name="Nusbaum C."/>
            <person name="Birren B."/>
        </authorList>
    </citation>
    <scope>NUCLEOTIDE SEQUENCE [LARGE SCALE GENOMIC DNA]</scope>
    <source>
        <strain evidence="4">R3-111a-1</strain>
    </source>
</reference>
<feature type="compositionally biased region" description="Low complexity" evidence="1">
    <location>
        <begin position="23"/>
        <end position="34"/>
    </location>
</feature>
<dbReference type="AlphaFoldDB" id="J3PCA5"/>
<feature type="compositionally biased region" description="Basic and acidic residues" evidence="1">
    <location>
        <begin position="137"/>
        <end position="148"/>
    </location>
</feature>
<feature type="region of interest" description="Disordered" evidence="1">
    <location>
        <begin position="103"/>
        <end position="166"/>
    </location>
</feature>
<dbReference type="HOGENOM" id="CLU_1602826_0_0_1"/>
<proteinExistence type="predicted"/>
<name>J3PCA5_GAET3</name>
<evidence type="ECO:0000313" key="4">
    <source>
        <dbReference type="Proteomes" id="UP000006039"/>
    </source>
</evidence>
<protein>
    <submittedName>
        <fullName evidence="2 3">Uncharacterized protein</fullName>
    </submittedName>
</protein>
<reference evidence="3" key="5">
    <citation type="submission" date="2018-04" db="UniProtKB">
        <authorList>
            <consortium name="EnsemblFungi"/>
        </authorList>
    </citation>
    <scope>IDENTIFICATION</scope>
    <source>
        <strain evidence="3">R3-111a-1</strain>
    </source>
</reference>
<dbReference type="VEuPathDB" id="FungiDB:GGTG_11128"/>
<keyword evidence="4" id="KW-1185">Reference proteome</keyword>